<keyword evidence="1" id="KW-0812">Transmembrane</keyword>
<keyword evidence="1" id="KW-0472">Membrane</keyword>
<dbReference type="Proteomes" id="UP000028007">
    <property type="component" value="Unassembled WGS sequence"/>
</dbReference>
<dbReference type="InterPro" id="IPR021215">
    <property type="entry name" value="DUF2752"/>
</dbReference>
<organism evidence="2 3">
    <name type="scientific">Pedobacter antarcticus 4BY</name>
    <dbReference type="NCBI Taxonomy" id="1358423"/>
    <lineage>
        <taxon>Bacteria</taxon>
        <taxon>Pseudomonadati</taxon>
        <taxon>Bacteroidota</taxon>
        <taxon>Sphingobacteriia</taxon>
        <taxon>Sphingobacteriales</taxon>
        <taxon>Sphingobacteriaceae</taxon>
        <taxon>Pedobacter</taxon>
    </lineage>
</organism>
<protein>
    <recommendedName>
        <fullName evidence="4">DUF2752 domain-containing protein</fullName>
    </recommendedName>
</protein>
<gene>
    <name evidence="2" type="ORF">N180_05565</name>
</gene>
<feature type="transmembrane region" description="Helical" evidence="1">
    <location>
        <begin position="86"/>
        <end position="103"/>
    </location>
</feature>
<sequence>MPAFMTLKFKTAKAQWMSRIPIELVFWITAMLLLAAAQPVYPHQGNHFSLCPLAAAGLEWCPGCGLGRSITLFLQGEWRDGFKQHWMGAPAIVIIIGRIYVLAKAEWKKLIVKGGENV</sequence>
<dbReference type="AlphaFoldDB" id="A0A081PG96"/>
<name>A0A081PG96_9SPHI</name>
<evidence type="ECO:0000313" key="2">
    <source>
        <dbReference type="EMBL" id="KEQ29719.1"/>
    </source>
</evidence>
<proteinExistence type="predicted"/>
<evidence type="ECO:0008006" key="4">
    <source>
        <dbReference type="Google" id="ProtNLM"/>
    </source>
</evidence>
<evidence type="ECO:0000313" key="3">
    <source>
        <dbReference type="Proteomes" id="UP000028007"/>
    </source>
</evidence>
<reference evidence="2 3" key="1">
    <citation type="journal article" date="1992" name="Int. J. Syst. Bacteriol.">
        <title>Sphingobacterium antarcticus sp. nov. a Psychrotrophic Bacterium from the Soils of Schirmacher Oasis, Antarctica.</title>
        <authorList>
            <person name="Shivaji S."/>
            <person name="Ray M.K."/>
            <person name="Rao N.S."/>
            <person name="Saiserr L."/>
            <person name="Jagannadham M.V."/>
            <person name="Kumar G.S."/>
            <person name="Reddy G."/>
            <person name="Bhargava P.M."/>
        </authorList>
    </citation>
    <scope>NUCLEOTIDE SEQUENCE [LARGE SCALE GENOMIC DNA]</scope>
    <source>
        <strain evidence="2 3">4BY</strain>
    </source>
</reference>
<dbReference type="EMBL" id="JNFF01000062">
    <property type="protein sequence ID" value="KEQ29719.1"/>
    <property type="molecule type" value="Genomic_DNA"/>
</dbReference>
<dbReference type="Pfam" id="PF10825">
    <property type="entry name" value="DUF2752"/>
    <property type="match status" value="1"/>
</dbReference>
<evidence type="ECO:0000256" key="1">
    <source>
        <dbReference type="SAM" id="Phobius"/>
    </source>
</evidence>
<keyword evidence="3" id="KW-1185">Reference proteome</keyword>
<dbReference type="eggNOG" id="ENOG50335AR">
    <property type="taxonomic scope" value="Bacteria"/>
</dbReference>
<accession>A0A081PG96</accession>
<keyword evidence="1" id="KW-1133">Transmembrane helix</keyword>
<comment type="caution">
    <text evidence="2">The sequence shown here is derived from an EMBL/GenBank/DDBJ whole genome shotgun (WGS) entry which is preliminary data.</text>
</comment>